<name>A0AAN9X9Y5_PSOTE</name>
<protein>
    <submittedName>
        <fullName evidence="1">Uncharacterized protein</fullName>
    </submittedName>
</protein>
<proteinExistence type="predicted"/>
<dbReference type="Proteomes" id="UP001386955">
    <property type="component" value="Unassembled WGS sequence"/>
</dbReference>
<organism evidence="1 2">
    <name type="scientific">Psophocarpus tetragonolobus</name>
    <name type="common">Winged bean</name>
    <name type="synonym">Dolichos tetragonolobus</name>
    <dbReference type="NCBI Taxonomy" id="3891"/>
    <lineage>
        <taxon>Eukaryota</taxon>
        <taxon>Viridiplantae</taxon>
        <taxon>Streptophyta</taxon>
        <taxon>Embryophyta</taxon>
        <taxon>Tracheophyta</taxon>
        <taxon>Spermatophyta</taxon>
        <taxon>Magnoliopsida</taxon>
        <taxon>eudicotyledons</taxon>
        <taxon>Gunneridae</taxon>
        <taxon>Pentapetalae</taxon>
        <taxon>rosids</taxon>
        <taxon>fabids</taxon>
        <taxon>Fabales</taxon>
        <taxon>Fabaceae</taxon>
        <taxon>Papilionoideae</taxon>
        <taxon>50 kb inversion clade</taxon>
        <taxon>NPAAA clade</taxon>
        <taxon>indigoferoid/millettioid clade</taxon>
        <taxon>Phaseoleae</taxon>
        <taxon>Psophocarpus</taxon>
    </lineage>
</organism>
<dbReference type="EMBL" id="JAYMYS010000007">
    <property type="protein sequence ID" value="KAK7386401.1"/>
    <property type="molecule type" value="Genomic_DNA"/>
</dbReference>
<gene>
    <name evidence="1" type="ORF">VNO78_26611</name>
</gene>
<evidence type="ECO:0000313" key="1">
    <source>
        <dbReference type="EMBL" id="KAK7386401.1"/>
    </source>
</evidence>
<comment type="caution">
    <text evidence="1">The sequence shown here is derived from an EMBL/GenBank/DDBJ whole genome shotgun (WGS) entry which is preliminary data.</text>
</comment>
<sequence>MRRSYSFSTAEVLSTSSRVASATILLQSFLASLTNNGNESIQFVVDDAPILAVVPLRFVPNPVTSSNKSRPKHQE</sequence>
<evidence type="ECO:0000313" key="2">
    <source>
        <dbReference type="Proteomes" id="UP001386955"/>
    </source>
</evidence>
<reference evidence="1 2" key="1">
    <citation type="submission" date="2024-01" db="EMBL/GenBank/DDBJ databases">
        <title>The genomes of 5 underutilized Papilionoideae crops provide insights into root nodulation and disease resistanc.</title>
        <authorList>
            <person name="Jiang F."/>
        </authorList>
    </citation>
    <scope>NUCLEOTIDE SEQUENCE [LARGE SCALE GENOMIC DNA]</scope>
    <source>
        <strain evidence="1">DUOXIRENSHENG_FW03</strain>
        <tissue evidence="1">Leaves</tissue>
    </source>
</reference>
<accession>A0AAN9X9Y5</accession>
<dbReference type="AlphaFoldDB" id="A0AAN9X9Y5"/>
<keyword evidence="2" id="KW-1185">Reference proteome</keyword>